<dbReference type="Gene3D" id="3.40.630.30">
    <property type="match status" value="1"/>
</dbReference>
<dbReference type="GO" id="GO:0004343">
    <property type="term" value="F:glucosamine 6-phosphate N-acetyltransferase activity"/>
    <property type="evidence" value="ECO:0007669"/>
    <property type="project" value="TreeGrafter"/>
</dbReference>
<reference evidence="2 3" key="1">
    <citation type="submission" date="2021-01" db="EMBL/GenBank/DDBJ databases">
        <title>Piscinibacter sp. Jin2 Genome sequencing and assembly.</title>
        <authorList>
            <person name="Kim I."/>
        </authorList>
    </citation>
    <scope>NUCLEOTIDE SEQUENCE [LARGE SCALE GENOMIC DNA]</scope>
    <source>
        <strain evidence="2 3">Jin2</strain>
    </source>
</reference>
<proteinExistence type="predicted"/>
<dbReference type="InterPro" id="IPR000182">
    <property type="entry name" value="GNAT_dom"/>
</dbReference>
<dbReference type="AlphaFoldDB" id="A0A9X1BQX5"/>
<accession>A0A9X1BQX5</accession>
<dbReference type="SUPFAM" id="SSF55729">
    <property type="entry name" value="Acyl-CoA N-acyltransferases (Nat)"/>
    <property type="match status" value="1"/>
</dbReference>
<dbReference type="CDD" id="cd04301">
    <property type="entry name" value="NAT_SF"/>
    <property type="match status" value="1"/>
</dbReference>
<comment type="caution">
    <text evidence="2">The sequence shown here is derived from an EMBL/GenBank/DDBJ whole genome shotgun (WGS) entry which is preliminary data.</text>
</comment>
<evidence type="ECO:0000313" key="2">
    <source>
        <dbReference type="EMBL" id="MBL0719344.1"/>
    </source>
</evidence>
<dbReference type="EMBL" id="JAERRA010000001">
    <property type="protein sequence ID" value="MBL0719344.1"/>
    <property type="molecule type" value="Genomic_DNA"/>
</dbReference>
<protein>
    <submittedName>
        <fullName evidence="2">GNAT family N-acetyltransferase</fullName>
    </submittedName>
</protein>
<dbReference type="Proteomes" id="UP000643207">
    <property type="component" value="Unassembled WGS sequence"/>
</dbReference>
<feature type="domain" description="N-acetyltransferase" evidence="1">
    <location>
        <begin position="10"/>
        <end position="150"/>
    </location>
</feature>
<evidence type="ECO:0000313" key="3">
    <source>
        <dbReference type="Proteomes" id="UP000643207"/>
    </source>
</evidence>
<dbReference type="PANTHER" id="PTHR13355">
    <property type="entry name" value="GLUCOSAMINE 6-PHOSPHATE N-ACETYLTRANSFERASE"/>
    <property type="match status" value="1"/>
</dbReference>
<gene>
    <name evidence="2" type="ORF">JI742_05505</name>
</gene>
<dbReference type="InterPro" id="IPR016181">
    <property type="entry name" value="Acyl_CoA_acyltransferase"/>
</dbReference>
<evidence type="ECO:0000259" key="1">
    <source>
        <dbReference type="PROSITE" id="PS51186"/>
    </source>
</evidence>
<dbReference type="Pfam" id="PF13673">
    <property type="entry name" value="Acetyltransf_10"/>
    <property type="match status" value="1"/>
</dbReference>
<keyword evidence="3" id="KW-1185">Reference proteome</keyword>
<dbReference type="RefSeq" id="WP_201824610.1">
    <property type="nucleotide sequence ID" value="NZ_JAERRA010000001.1"/>
</dbReference>
<dbReference type="PANTHER" id="PTHR13355:SF11">
    <property type="entry name" value="GLUCOSAMINE 6-PHOSPHATE N-ACETYLTRANSFERASE"/>
    <property type="match status" value="1"/>
</dbReference>
<dbReference type="PROSITE" id="PS51186">
    <property type="entry name" value="GNAT"/>
    <property type="match status" value="1"/>
</dbReference>
<name>A0A9X1BQX5_9BURK</name>
<dbReference type="InterPro" id="IPR039143">
    <property type="entry name" value="GNPNAT1-like"/>
</dbReference>
<sequence length="150" mass="15889">MSLDGGGPDLILGAWADLAAQGARAVRLAVFVEEQGVPVALEWDADDAHALHVLIVDGPRGPVATARLLPARDGVARIGRMAVLVTARGRGLGRRMLRALVEAARSRGDREVSLSAQCHALGFYAAEGFVAEGLAYEEAGLMHRGMRLRL</sequence>
<organism evidence="2 3">
    <name type="scientific">Aquariibacter lacus</name>
    <dbReference type="NCBI Taxonomy" id="2801332"/>
    <lineage>
        <taxon>Bacteria</taxon>
        <taxon>Pseudomonadati</taxon>
        <taxon>Pseudomonadota</taxon>
        <taxon>Betaproteobacteria</taxon>
        <taxon>Burkholderiales</taxon>
        <taxon>Sphaerotilaceae</taxon>
        <taxon>Aquariibacter</taxon>
    </lineage>
</organism>